<dbReference type="KEGG" id="tet:TTHERM_00004800"/>
<keyword evidence="4" id="KW-1185">Reference proteome</keyword>
<dbReference type="InParanoid" id="Q22SF4"/>
<dbReference type="EMBL" id="GG662845">
    <property type="protein sequence ID" value="EAR87818.2"/>
    <property type="molecule type" value="Genomic_DNA"/>
</dbReference>
<proteinExistence type="predicted"/>
<name>Q22SF4_TETTS</name>
<evidence type="ECO:0000313" key="4">
    <source>
        <dbReference type="Proteomes" id="UP000009168"/>
    </source>
</evidence>
<dbReference type="OrthoDB" id="302623at2759"/>
<dbReference type="RefSeq" id="XP_001008063.2">
    <property type="nucleotide sequence ID" value="XM_001008063.2"/>
</dbReference>
<protein>
    <submittedName>
        <fullName evidence="3">AMP-binding enzyme family protein</fullName>
    </submittedName>
</protein>
<feature type="compositionally biased region" description="Basic and acidic residues" evidence="1">
    <location>
        <begin position="439"/>
        <end position="454"/>
    </location>
</feature>
<reference evidence="4" key="1">
    <citation type="journal article" date="2006" name="PLoS Biol.">
        <title>Macronuclear genome sequence of the ciliate Tetrahymena thermophila, a model eukaryote.</title>
        <authorList>
            <person name="Eisen J.A."/>
            <person name="Coyne R.S."/>
            <person name="Wu M."/>
            <person name="Wu D."/>
            <person name="Thiagarajan M."/>
            <person name="Wortman J.R."/>
            <person name="Badger J.H."/>
            <person name="Ren Q."/>
            <person name="Amedeo P."/>
            <person name="Jones K.M."/>
            <person name="Tallon L.J."/>
            <person name="Delcher A.L."/>
            <person name="Salzberg S.L."/>
            <person name="Silva J.C."/>
            <person name="Haas B.J."/>
            <person name="Majoros W.H."/>
            <person name="Farzad M."/>
            <person name="Carlton J.M."/>
            <person name="Smith R.K. Jr."/>
            <person name="Garg J."/>
            <person name="Pearlman R.E."/>
            <person name="Karrer K.M."/>
            <person name="Sun L."/>
            <person name="Manning G."/>
            <person name="Elde N.C."/>
            <person name="Turkewitz A.P."/>
            <person name="Asai D.J."/>
            <person name="Wilkes D.E."/>
            <person name="Wang Y."/>
            <person name="Cai H."/>
            <person name="Collins K."/>
            <person name="Stewart B.A."/>
            <person name="Lee S.R."/>
            <person name="Wilamowska K."/>
            <person name="Weinberg Z."/>
            <person name="Ruzzo W.L."/>
            <person name="Wloga D."/>
            <person name="Gaertig J."/>
            <person name="Frankel J."/>
            <person name="Tsao C.-C."/>
            <person name="Gorovsky M.A."/>
            <person name="Keeling P.J."/>
            <person name="Waller R.F."/>
            <person name="Patron N.J."/>
            <person name="Cherry J.M."/>
            <person name="Stover N.A."/>
            <person name="Krieger C.J."/>
            <person name="del Toro C."/>
            <person name="Ryder H.F."/>
            <person name="Williamson S.C."/>
            <person name="Barbeau R.A."/>
            <person name="Hamilton E.P."/>
            <person name="Orias E."/>
        </authorList>
    </citation>
    <scope>NUCLEOTIDE SEQUENCE [LARGE SCALE GENOMIC DNA]</scope>
    <source>
        <strain evidence="4">SB210</strain>
    </source>
</reference>
<accession>Q22SF4</accession>
<dbReference type="Proteomes" id="UP000009168">
    <property type="component" value="Unassembled WGS sequence"/>
</dbReference>
<evidence type="ECO:0000256" key="1">
    <source>
        <dbReference type="SAM" id="MobiDB-lite"/>
    </source>
</evidence>
<feature type="transmembrane region" description="Helical" evidence="2">
    <location>
        <begin position="30"/>
        <end position="51"/>
    </location>
</feature>
<keyword evidence="2" id="KW-0812">Transmembrane</keyword>
<sequence>MGILDFDLFSSEFQFKLGAQHYKKGTLQGIIFTVFIIVAVLSYFIYLMYLYSYNLIDPKFRAQSFIMNNRIDIPLTQNLLGFSLAYNSSMTIEEYQAFQNKTYIVYIVQFYYQDSTNKVYEQFNLNLTQCEDPSLRGYNCIDFSKISNYSIILDQQNNVQSELFINLYGCNDLDSIKTTVPDNCAPQSEIDSIINGIQTSFYLKLKTQQFNTTSKQIQTNYRNIYLYGLSNQFTLSTIKTQKQETRVDNGLLFQTQEVYSSPIQYDYNSQTFDRQISLNSGLGPYIQISLVMDEIMQQFQIQYPTITEILALVNSVASIIVVFRFLGRNFSQKLIQEDFFMLFLRNLYQDKYQQIAIQNNLLEKNYEISLESQASKQEFTDEIQQDQSTKNIKIPALKTKSRDFVEKSQFNNYLDNSKYLFTKNNTQITDEQESNNNDIDLRSGSKLKEDKQKPKQIDRLLNQIKFNANSSTFIETPKSPSKFKNFLLQKNENQIENMSFKKKIIRNDCKANTEIIELYKIKSNDKTFKSIIDQKLKAQNSLAIKQETQKLIFKFQLFKQNKFFQRKGIDPQQIKKICQQANSNLDIFVFYKDIIFLKKAISLLLRQDQLAAIQLVSLTDNYLDFDFSQVDLKPNFKKIKDKLNHFEKHNAIFQSEELQSHYIQKFLLKCQNEKKISEIDLRILYSIIKNQQKF</sequence>
<keyword evidence="2" id="KW-1133">Transmembrane helix</keyword>
<organism evidence="3 4">
    <name type="scientific">Tetrahymena thermophila (strain SB210)</name>
    <dbReference type="NCBI Taxonomy" id="312017"/>
    <lineage>
        <taxon>Eukaryota</taxon>
        <taxon>Sar</taxon>
        <taxon>Alveolata</taxon>
        <taxon>Ciliophora</taxon>
        <taxon>Intramacronucleata</taxon>
        <taxon>Oligohymenophorea</taxon>
        <taxon>Hymenostomatida</taxon>
        <taxon>Tetrahymenina</taxon>
        <taxon>Tetrahymenidae</taxon>
        <taxon>Tetrahymena</taxon>
    </lineage>
</organism>
<dbReference type="HOGENOM" id="CLU_013044_1_0_1"/>
<evidence type="ECO:0000256" key="2">
    <source>
        <dbReference type="SAM" id="Phobius"/>
    </source>
</evidence>
<evidence type="ECO:0000313" key="3">
    <source>
        <dbReference type="EMBL" id="EAR87818.2"/>
    </source>
</evidence>
<keyword evidence="2" id="KW-0472">Membrane</keyword>
<dbReference type="GeneID" id="7832619"/>
<feature type="region of interest" description="Disordered" evidence="1">
    <location>
        <begin position="427"/>
        <end position="454"/>
    </location>
</feature>
<feature type="compositionally biased region" description="Polar residues" evidence="1">
    <location>
        <begin position="427"/>
        <end position="438"/>
    </location>
</feature>
<dbReference type="AlphaFoldDB" id="Q22SF4"/>
<gene>
    <name evidence="3" type="ORF">TTHERM_00004800</name>
</gene>